<evidence type="ECO:0000313" key="6">
    <source>
        <dbReference type="EMBL" id="NKI31381.1"/>
    </source>
</evidence>
<feature type="domain" description="HTH tetR-type" evidence="5">
    <location>
        <begin position="4"/>
        <end position="64"/>
    </location>
</feature>
<protein>
    <submittedName>
        <fullName evidence="6">TetR/AcrR family transcriptional regulator</fullName>
    </submittedName>
</protein>
<dbReference type="PROSITE" id="PS50977">
    <property type="entry name" value="HTH_TETR_2"/>
    <property type="match status" value="1"/>
</dbReference>
<feature type="DNA-binding region" description="H-T-H motif" evidence="4">
    <location>
        <begin position="27"/>
        <end position="46"/>
    </location>
</feature>
<proteinExistence type="predicted"/>
<evidence type="ECO:0000256" key="1">
    <source>
        <dbReference type="ARBA" id="ARBA00023015"/>
    </source>
</evidence>
<dbReference type="InterPro" id="IPR001647">
    <property type="entry name" value="HTH_TetR"/>
</dbReference>
<dbReference type="RefSeq" id="WP_168551559.1">
    <property type="nucleotide sequence ID" value="NZ_JAAWWL010000001.1"/>
</dbReference>
<evidence type="ECO:0000259" key="5">
    <source>
        <dbReference type="PROSITE" id="PS50977"/>
    </source>
</evidence>
<keyword evidence="7" id="KW-1185">Reference proteome</keyword>
<evidence type="ECO:0000256" key="2">
    <source>
        <dbReference type="ARBA" id="ARBA00023125"/>
    </source>
</evidence>
<dbReference type="PANTHER" id="PTHR47506:SF1">
    <property type="entry name" value="HTH-TYPE TRANSCRIPTIONAL REGULATOR YJDC"/>
    <property type="match status" value="1"/>
</dbReference>
<accession>A0ABX1GN73</accession>
<dbReference type="Pfam" id="PF00440">
    <property type="entry name" value="TetR_N"/>
    <property type="match status" value="1"/>
</dbReference>
<evidence type="ECO:0000256" key="4">
    <source>
        <dbReference type="PROSITE-ProRule" id="PRU00335"/>
    </source>
</evidence>
<dbReference type="InterPro" id="IPR036271">
    <property type="entry name" value="Tet_transcr_reg_TetR-rel_C_sf"/>
</dbReference>
<name>A0ABX1GN73_9FLAO</name>
<dbReference type="Proteomes" id="UP000718451">
    <property type="component" value="Unassembled WGS sequence"/>
</dbReference>
<dbReference type="PRINTS" id="PR00455">
    <property type="entry name" value="HTHTETR"/>
</dbReference>
<dbReference type="SUPFAM" id="SSF46689">
    <property type="entry name" value="Homeodomain-like"/>
    <property type="match status" value="1"/>
</dbReference>
<dbReference type="SUPFAM" id="SSF48498">
    <property type="entry name" value="Tetracyclin repressor-like, C-terminal domain"/>
    <property type="match status" value="1"/>
</dbReference>
<dbReference type="Gene3D" id="1.10.357.10">
    <property type="entry name" value="Tetracycline Repressor, domain 2"/>
    <property type="match status" value="1"/>
</dbReference>
<evidence type="ECO:0000313" key="7">
    <source>
        <dbReference type="Proteomes" id="UP000718451"/>
    </source>
</evidence>
<comment type="caution">
    <text evidence="6">The sequence shown here is derived from an EMBL/GenBank/DDBJ whole genome shotgun (WGS) entry which is preliminary data.</text>
</comment>
<keyword evidence="2 4" id="KW-0238">DNA-binding</keyword>
<evidence type="ECO:0000256" key="3">
    <source>
        <dbReference type="ARBA" id="ARBA00023163"/>
    </source>
</evidence>
<reference evidence="6 7" key="1">
    <citation type="submission" date="2020-04" db="EMBL/GenBank/DDBJ databases">
        <authorList>
            <person name="Yoon J."/>
        </authorList>
    </citation>
    <scope>NUCLEOTIDE SEQUENCE [LARGE SCALE GENOMIC DNA]</scope>
    <source>
        <strain evidence="6 7">DJ-13</strain>
    </source>
</reference>
<dbReference type="PANTHER" id="PTHR47506">
    <property type="entry name" value="TRANSCRIPTIONAL REGULATORY PROTEIN"/>
    <property type="match status" value="1"/>
</dbReference>
<sequence length="190" mass="21840">MAKANLKQHIIDTASKLFYSHGYNKTGINEVIAKSDIAKATLYHHFKSKEELGLAYLKQRHDFFLKGLEDFTKNANSPKAKLTAIFDLLRELYRDDDFQGCWGQRMLGEISKTDKILFEAVRQQKNEVLSFLDKTVEENSIQLSRAQIEKIAQSIYLLYESAITESYLHGSDWPIYMAKNLALDGVLKEI</sequence>
<dbReference type="EMBL" id="JAAWWL010000001">
    <property type="protein sequence ID" value="NKI31381.1"/>
    <property type="molecule type" value="Genomic_DNA"/>
</dbReference>
<gene>
    <name evidence="6" type="ORF">HCU67_05455</name>
</gene>
<dbReference type="InterPro" id="IPR009057">
    <property type="entry name" value="Homeodomain-like_sf"/>
</dbReference>
<keyword evidence="1" id="KW-0805">Transcription regulation</keyword>
<keyword evidence="3" id="KW-0804">Transcription</keyword>
<organism evidence="6 7">
    <name type="scientific">Croceivirga thetidis</name>
    <dbReference type="NCBI Taxonomy" id="2721623"/>
    <lineage>
        <taxon>Bacteria</taxon>
        <taxon>Pseudomonadati</taxon>
        <taxon>Bacteroidota</taxon>
        <taxon>Flavobacteriia</taxon>
        <taxon>Flavobacteriales</taxon>
        <taxon>Flavobacteriaceae</taxon>
        <taxon>Croceivirga</taxon>
    </lineage>
</organism>